<dbReference type="SMART" id="SM00342">
    <property type="entry name" value="HTH_ARAC"/>
    <property type="match status" value="1"/>
</dbReference>
<evidence type="ECO:0000256" key="4">
    <source>
        <dbReference type="ARBA" id="ARBA00023163"/>
    </source>
</evidence>
<comment type="caution">
    <text evidence="6">The sequence shown here is derived from an EMBL/GenBank/DDBJ whole genome shotgun (WGS) entry which is preliminary data.</text>
</comment>
<name>A0AA37T1U0_9ALTE</name>
<proteinExistence type="predicted"/>
<gene>
    <name evidence="6" type="ORF">GCM10007852_30570</name>
</gene>
<evidence type="ECO:0000256" key="3">
    <source>
        <dbReference type="ARBA" id="ARBA00023159"/>
    </source>
</evidence>
<sequence>MGDSVFSKPIDIKAINFVTNKYQQKLLVDVAWIHEMPSFRKTTEPYTLNFYDVTLITGGTGSFWLDEKHYELKPQQILFTTPGQVRRWYTENLEGICLFFPASFFLKEFNDPLLLHRFNYFHTKIGPENLVLDQDQNRALVSKLSTMQHEIAHLRTDSQDVLLAKVYDALLYINRIYTKQFGQVQEKTQYAKISKFRHLLDRQFHRYHKVAEYASMLALTPGHLNVLCNAQLGCSASTLIKIRLFTEAKRQLIHSNVSIEELSEVLGFTNTSYFCRAFKHELGCTPLQYRKTAKLSKLYEQKR</sequence>
<keyword evidence="7" id="KW-1185">Reference proteome</keyword>
<keyword evidence="1" id="KW-0805">Transcription regulation</keyword>
<evidence type="ECO:0000313" key="6">
    <source>
        <dbReference type="EMBL" id="GLR72149.1"/>
    </source>
</evidence>
<dbReference type="SUPFAM" id="SSF46689">
    <property type="entry name" value="Homeodomain-like"/>
    <property type="match status" value="1"/>
</dbReference>
<dbReference type="Pfam" id="PF12833">
    <property type="entry name" value="HTH_18"/>
    <property type="match status" value="1"/>
</dbReference>
<evidence type="ECO:0000313" key="7">
    <source>
        <dbReference type="Proteomes" id="UP001156601"/>
    </source>
</evidence>
<dbReference type="RefSeq" id="WP_284218515.1">
    <property type="nucleotide sequence ID" value="NZ_BSOT01000007.1"/>
</dbReference>
<evidence type="ECO:0000256" key="1">
    <source>
        <dbReference type="ARBA" id="ARBA00023015"/>
    </source>
</evidence>
<dbReference type="PROSITE" id="PS01124">
    <property type="entry name" value="HTH_ARAC_FAMILY_2"/>
    <property type="match status" value="1"/>
</dbReference>
<accession>A0AA37T1U0</accession>
<dbReference type="EMBL" id="BSOT01000007">
    <property type="protein sequence ID" value="GLR72149.1"/>
    <property type="molecule type" value="Genomic_DNA"/>
</dbReference>
<dbReference type="Pfam" id="PF02311">
    <property type="entry name" value="AraC_binding"/>
    <property type="match status" value="1"/>
</dbReference>
<evidence type="ECO:0000256" key="2">
    <source>
        <dbReference type="ARBA" id="ARBA00023125"/>
    </source>
</evidence>
<evidence type="ECO:0000259" key="5">
    <source>
        <dbReference type="PROSITE" id="PS01124"/>
    </source>
</evidence>
<dbReference type="AlphaFoldDB" id="A0AA37T1U0"/>
<dbReference type="GO" id="GO:0043565">
    <property type="term" value="F:sequence-specific DNA binding"/>
    <property type="evidence" value="ECO:0007669"/>
    <property type="project" value="InterPro"/>
</dbReference>
<reference evidence="6" key="1">
    <citation type="journal article" date="2014" name="Int. J. Syst. Evol. Microbiol.">
        <title>Complete genome sequence of Corynebacterium casei LMG S-19264T (=DSM 44701T), isolated from a smear-ripened cheese.</title>
        <authorList>
            <consortium name="US DOE Joint Genome Institute (JGI-PGF)"/>
            <person name="Walter F."/>
            <person name="Albersmeier A."/>
            <person name="Kalinowski J."/>
            <person name="Ruckert C."/>
        </authorList>
    </citation>
    <scope>NUCLEOTIDE SEQUENCE</scope>
    <source>
        <strain evidence="6">NBRC 110023</strain>
    </source>
</reference>
<keyword evidence="4" id="KW-0804">Transcription</keyword>
<dbReference type="PANTHER" id="PTHR43280:SF32">
    <property type="entry name" value="TRANSCRIPTIONAL REGULATORY PROTEIN"/>
    <property type="match status" value="1"/>
</dbReference>
<dbReference type="PRINTS" id="PR00032">
    <property type="entry name" value="HTHARAC"/>
</dbReference>
<dbReference type="GO" id="GO:0003700">
    <property type="term" value="F:DNA-binding transcription factor activity"/>
    <property type="evidence" value="ECO:0007669"/>
    <property type="project" value="InterPro"/>
</dbReference>
<feature type="domain" description="HTH araC/xylS-type" evidence="5">
    <location>
        <begin position="194"/>
        <end position="292"/>
    </location>
</feature>
<dbReference type="InterPro" id="IPR018060">
    <property type="entry name" value="HTH_AraC"/>
</dbReference>
<keyword evidence="2" id="KW-0238">DNA-binding</keyword>
<keyword evidence="3" id="KW-0010">Activator</keyword>
<dbReference type="InterPro" id="IPR009057">
    <property type="entry name" value="Homeodomain-like_sf"/>
</dbReference>
<organism evidence="6 7">
    <name type="scientific">Agaribacter marinus</name>
    <dbReference type="NCBI Taxonomy" id="1431249"/>
    <lineage>
        <taxon>Bacteria</taxon>
        <taxon>Pseudomonadati</taxon>
        <taxon>Pseudomonadota</taxon>
        <taxon>Gammaproteobacteria</taxon>
        <taxon>Alteromonadales</taxon>
        <taxon>Alteromonadaceae</taxon>
        <taxon>Agaribacter</taxon>
    </lineage>
</organism>
<dbReference type="Proteomes" id="UP001156601">
    <property type="component" value="Unassembled WGS sequence"/>
</dbReference>
<dbReference type="SUPFAM" id="SSF51215">
    <property type="entry name" value="Regulatory protein AraC"/>
    <property type="match status" value="1"/>
</dbReference>
<dbReference type="PANTHER" id="PTHR43280">
    <property type="entry name" value="ARAC-FAMILY TRANSCRIPTIONAL REGULATOR"/>
    <property type="match status" value="1"/>
</dbReference>
<protein>
    <submittedName>
        <fullName evidence="6">AraC family transcriptional regulator</fullName>
    </submittedName>
</protein>
<dbReference type="InterPro" id="IPR037923">
    <property type="entry name" value="HTH-like"/>
</dbReference>
<dbReference type="InterPro" id="IPR020449">
    <property type="entry name" value="Tscrpt_reg_AraC-type_HTH"/>
</dbReference>
<dbReference type="InterPro" id="IPR003313">
    <property type="entry name" value="AraC-bd"/>
</dbReference>
<dbReference type="Gene3D" id="1.10.10.60">
    <property type="entry name" value="Homeodomain-like"/>
    <property type="match status" value="1"/>
</dbReference>
<reference evidence="6" key="2">
    <citation type="submission" date="2023-01" db="EMBL/GenBank/DDBJ databases">
        <title>Draft genome sequence of Agaribacter marinus strain NBRC 110023.</title>
        <authorList>
            <person name="Sun Q."/>
            <person name="Mori K."/>
        </authorList>
    </citation>
    <scope>NUCLEOTIDE SEQUENCE</scope>
    <source>
        <strain evidence="6">NBRC 110023</strain>
    </source>
</reference>